<accession>Q99AR2</accession>
<feature type="region of interest" description="Disordered" evidence="1">
    <location>
        <begin position="84"/>
        <end position="155"/>
    </location>
</feature>
<proteinExistence type="predicted"/>
<evidence type="ECO:0000313" key="4">
    <source>
        <dbReference type="Proteomes" id="UP000232856"/>
    </source>
</evidence>
<keyword evidence="4" id="KW-1185">Reference proteome</keyword>
<feature type="compositionally biased region" description="Gly residues" evidence="1">
    <location>
        <begin position="117"/>
        <end position="137"/>
    </location>
</feature>
<dbReference type="EMBL" id="AF345523">
    <property type="protein sequence ID" value="AAK11701.1"/>
    <property type="molecule type" value="Genomic_DNA"/>
</dbReference>
<dbReference type="GeneID" id="37616611"/>
<sequence>MGKALKKATPLTMFFGRVYRHQKRKVLLSLVHTPQKTPSSMNRWSPPAHDARGIERQWYECVWRSHAACCGCGDFVGHINDLAHRFGRPPGSRPPTTPQPPAVRALPALPAPEPWSGAGGDAGAGGDGAAGRGGGDGDAGDVADEDLLDAVDLAE</sequence>
<dbReference type="InterPro" id="IPR004118">
    <property type="entry name" value="HEV_TT_vir_Orf2/Gyrovir_Vp2_N"/>
</dbReference>
<feature type="compositionally biased region" description="Acidic residues" evidence="1">
    <location>
        <begin position="138"/>
        <end position="155"/>
    </location>
</feature>
<dbReference type="KEGG" id="vg:37616611"/>
<feature type="domain" description="Hepatitis TT virus Orf2/Gyrovirus Vp2 N-terminal" evidence="2">
    <location>
        <begin position="52"/>
        <end position="102"/>
    </location>
</feature>
<dbReference type="RefSeq" id="YP_009505711.1">
    <property type="nucleotide sequence ID" value="NC_038336.1"/>
</dbReference>
<organism evidence="3 4">
    <name type="scientific">Torque teno virus 5</name>
    <dbReference type="NCBI Taxonomy" id="687344"/>
    <lineage>
        <taxon>Viruses</taxon>
        <taxon>Monodnaviria</taxon>
        <taxon>Shotokuvirae</taxon>
        <taxon>Commensaviricota</taxon>
        <taxon>Cardeaviricetes</taxon>
        <taxon>Sanitavirales</taxon>
        <taxon>Anelloviridae</taxon>
        <taxon>Alphatorquevirus</taxon>
        <taxon>Alphatorquevirus homin5</taxon>
    </lineage>
</organism>
<protein>
    <submittedName>
        <fullName evidence="3">Orf2</fullName>
    </submittedName>
</protein>
<dbReference type="OrthoDB" id="27758at10239"/>
<evidence type="ECO:0000256" key="1">
    <source>
        <dbReference type="SAM" id="MobiDB-lite"/>
    </source>
</evidence>
<evidence type="ECO:0000259" key="2">
    <source>
        <dbReference type="Pfam" id="PF02957"/>
    </source>
</evidence>
<evidence type="ECO:0000313" key="3">
    <source>
        <dbReference type="EMBL" id="AAK11701.1"/>
    </source>
</evidence>
<feature type="compositionally biased region" description="Pro residues" evidence="1">
    <location>
        <begin position="91"/>
        <end position="101"/>
    </location>
</feature>
<reference evidence="3 4" key="1">
    <citation type="journal article" date="2002" name="J. Med. Virol.">
        <title>Novel variants related to TT virus distributed widely in China.</title>
        <authorList>
            <person name="Luo K."/>
            <person name="He H."/>
            <person name="Liu Z."/>
            <person name="Liu D."/>
            <person name="Xiao H."/>
            <person name="Jiang X."/>
            <person name="Liang W."/>
            <person name="Zhang L."/>
        </authorList>
    </citation>
    <scope>NUCLEOTIDE SEQUENCE [LARGE SCALE GENOMIC DNA]</scope>
    <source>
        <strain evidence="3">TCHN-C1</strain>
    </source>
</reference>
<dbReference type="Pfam" id="PF02957">
    <property type="entry name" value="TT_ORF2-like"/>
    <property type="match status" value="1"/>
</dbReference>
<name>Q99AR2_9VIRU</name>
<dbReference type="Proteomes" id="UP000232856">
    <property type="component" value="Segment"/>
</dbReference>